<evidence type="ECO:0000313" key="1">
    <source>
        <dbReference type="EMBL" id="KDR14356.1"/>
    </source>
</evidence>
<gene>
    <name evidence="1" type="ORF">L798_10388</name>
</gene>
<organism evidence="1 2">
    <name type="scientific">Zootermopsis nevadensis</name>
    <name type="common">Dampwood termite</name>
    <dbReference type="NCBI Taxonomy" id="136037"/>
    <lineage>
        <taxon>Eukaryota</taxon>
        <taxon>Metazoa</taxon>
        <taxon>Ecdysozoa</taxon>
        <taxon>Arthropoda</taxon>
        <taxon>Hexapoda</taxon>
        <taxon>Insecta</taxon>
        <taxon>Pterygota</taxon>
        <taxon>Neoptera</taxon>
        <taxon>Polyneoptera</taxon>
        <taxon>Dictyoptera</taxon>
        <taxon>Blattodea</taxon>
        <taxon>Blattoidea</taxon>
        <taxon>Termitoidae</taxon>
        <taxon>Termopsidae</taxon>
        <taxon>Zootermopsis</taxon>
    </lineage>
</organism>
<dbReference type="EMBL" id="KK852886">
    <property type="protein sequence ID" value="KDR14356.1"/>
    <property type="molecule type" value="Genomic_DNA"/>
</dbReference>
<dbReference type="Proteomes" id="UP000027135">
    <property type="component" value="Unassembled WGS sequence"/>
</dbReference>
<keyword evidence="2" id="KW-1185">Reference proteome</keyword>
<dbReference type="AlphaFoldDB" id="A0A067QW68"/>
<protein>
    <submittedName>
        <fullName evidence="1">Uncharacterized protein</fullName>
    </submittedName>
</protein>
<sequence length="72" mass="8117">MKTTDISVIPYSAQTRLMLSVSNMPWTISLVHKEPPTEPTLSVVKMMSSFLALPIRSTYKDGEPIMLVHLQK</sequence>
<proteinExistence type="predicted"/>
<accession>A0A067QW68</accession>
<evidence type="ECO:0000313" key="2">
    <source>
        <dbReference type="Proteomes" id="UP000027135"/>
    </source>
</evidence>
<reference evidence="1 2" key="1">
    <citation type="journal article" date="2014" name="Nat. Commun.">
        <title>Molecular traces of alternative social organization in a termite genome.</title>
        <authorList>
            <person name="Terrapon N."/>
            <person name="Li C."/>
            <person name="Robertson H.M."/>
            <person name="Ji L."/>
            <person name="Meng X."/>
            <person name="Booth W."/>
            <person name="Chen Z."/>
            <person name="Childers C.P."/>
            <person name="Glastad K.M."/>
            <person name="Gokhale K."/>
            <person name="Gowin J."/>
            <person name="Gronenberg W."/>
            <person name="Hermansen R.A."/>
            <person name="Hu H."/>
            <person name="Hunt B.G."/>
            <person name="Huylmans A.K."/>
            <person name="Khalil S.M."/>
            <person name="Mitchell R.D."/>
            <person name="Munoz-Torres M.C."/>
            <person name="Mustard J.A."/>
            <person name="Pan H."/>
            <person name="Reese J.T."/>
            <person name="Scharf M.E."/>
            <person name="Sun F."/>
            <person name="Vogel H."/>
            <person name="Xiao J."/>
            <person name="Yang W."/>
            <person name="Yang Z."/>
            <person name="Yang Z."/>
            <person name="Zhou J."/>
            <person name="Zhu J."/>
            <person name="Brent C.S."/>
            <person name="Elsik C.G."/>
            <person name="Goodisman M.A."/>
            <person name="Liberles D.A."/>
            <person name="Roe R.M."/>
            <person name="Vargo E.L."/>
            <person name="Vilcinskas A."/>
            <person name="Wang J."/>
            <person name="Bornberg-Bauer E."/>
            <person name="Korb J."/>
            <person name="Zhang G."/>
            <person name="Liebig J."/>
        </authorList>
    </citation>
    <scope>NUCLEOTIDE SEQUENCE [LARGE SCALE GENOMIC DNA]</scope>
    <source>
        <tissue evidence="1">Whole organism</tissue>
    </source>
</reference>
<name>A0A067QW68_ZOONE</name>
<dbReference type="InParanoid" id="A0A067QW68"/>